<keyword evidence="1" id="KW-0479">Metal-binding</keyword>
<dbReference type="GO" id="GO:0016567">
    <property type="term" value="P:protein ubiquitination"/>
    <property type="evidence" value="ECO:0007669"/>
    <property type="project" value="TreeGrafter"/>
</dbReference>
<evidence type="ECO:0000259" key="6">
    <source>
        <dbReference type="PROSITE" id="PS50089"/>
    </source>
</evidence>
<dbReference type="AlphaFoldDB" id="A0A6A6VPP8"/>
<evidence type="ECO:0000256" key="5">
    <source>
        <dbReference type="SAM" id="MobiDB-lite"/>
    </source>
</evidence>
<dbReference type="GO" id="GO:0008270">
    <property type="term" value="F:zinc ion binding"/>
    <property type="evidence" value="ECO:0007669"/>
    <property type="project" value="UniProtKB-KW"/>
</dbReference>
<dbReference type="PANTHER" id="PTHR45969">
    <property type="entry name" value="RING ZINC FINGER PROTEIN-RELATED"/>
    <property type="match status" value="1"/>
</dbReference>
<evidence type="ECO:0000256" key="2">
    <source>
        <dbReference type="ARBA" id="ARBA00022771"/>
    </source>
</evidence>
<protein>
    <recommendedName>
        <fullName evidence="6">RING-type domain-containing protein</fullName>
    </recommendedName>
</protein>
<accession>A0A6A6VPP8</accession>
<gene>
    <name evidence="7" type="ORF">M011DRAFT_482898</name>
</gene>
<dbReference type="InterPro" id="IPR013083">
    <property type="entry name" value="Znf_RING/FYVE/PHD"/>
</dbReference>
<proteinExistence type="predicted"/>
<feature type="region of interest" description="Disordered" evidence="5">
    <location>
        <begin position="101"/>
        <end position="142"/>
    </location>
</feature>
<evidence type="ECO:0000256" key="1">
    <source>
        <dbReference type="ARBA" id="ARBA00022723"/>
    </source>
</evidence>
<keyword evidence="3" id="KW-0862">Zinc</keyword>
<dbReference type="SUPFAM" id="SSF57850">
    <property type="entry name" value="RING/U-box"/>
    <property type="match status" value="1"/>
</dbReference>
<dbReference type="EMBL" id="MU006561">
    <property type="protein sequence ID" value="KAF2752163.1"/>
    <property type="molecule type" value="Genomic_DNA"/>
</dbReference>
<organism evidence="7 8">
    <name type="scientific">Sporormia fimetaria CBS 119925</name>
    <dbReference type="NCBI Taxonomy" id="1340428"/>
    <lineage>
        <taxon>Eukaryota</taxon>
        <taxon>Fungi</taxon>
        <taxon>Dikarya</taxon>
        <taxon>Ascomycota</taxon>
        <taxon>Pezizomycotina</taxon>
        <taxon>Dothideomycetes</taxon>
        <taxon>Pleosporomycetidae</taxon>
        <taxon>Pleosporales</taxon>
        <taxon>Sporormiaceae</taxon>
        <taxon>Sporormia</taxon>
    </lineage>
</organism>
<feature type="compositionally biased region" description="Basic and acidic residues" evidence="5">
    <location>
        <begin position="171"/>
        <end position="185"/>
    </location>
</feature>
<evidence type="ECO:0000313" key="7">
    <source>
        <dbReference type="EMBL" id="KAF2752163.1"/>
    </source>
</evidence>
<dbReference type="OrthoDB" id="8062037at2759"/>
<reference evidence="7" key="1">
    <citation type="journal article" date="2020" name="Stud. Mycol.">
        <title>101 Dothideomycetes genomes: a test case for predicting lifestyles and emergence of pathogens.</title>
        <authorList>
            <person name="Haridas S."/>
            <person name="Albert R."/>
            <person name="Binder M."/>
            <person name="Bloem J."/>
            <person name="Labutti K."/>
            <person name="Salamov A."/>
            <person name="Andreopoulos B."/>
            <person name="Baker S."/>
            <person name="Barry K."/>
            <person name="Bills G."/>
            <person name="Bluhm B."/>
            <person name="Cannon C."/>
            <person name="Castanera R."/>
            <person name="Culley D."/>
            <person name="Daum C."/>
            <person name="Ezra D."/>
            <person name="Gonzalez J."/>
            <person name="Henrissat B."/>
            <person name="Kuo A."/>
            <person name="Liang C."/>
            <person name="Lipzen A."/>
            <person name="Lutzoni F."/>
            <person name="Magnuson J."/>
            <person name="Mondo S."/>
            <person name="Nolan M."/>
            <person name="Ohm R."/>
            <person name="Pangilinan J."/>
            <person name="Park H.-J."/>
            <person name="Ramirez L."/>
            <person name="Alfaro M."/>
            <person name="Sun H."/>
            <person name="Tritt A."/>
            <person name="Yoshinaga Y."/>
            <person name="Zwiers L.-H."/>
            <person name="Turgeon B."/>
            <person name="Goodwin S."/>
            <person name="Spatafora J."/>
            <person name="Crous P."/>
            <person name="Grigoriev I."/>
        </authorList>
    </citation>
    <scope>NUCLEOTIDE SEQUENCE</scope>
    <source>
        <strain evidence="7">CBS 119925</strain>
    </source>
</reference>
<dbReference type="InterPro" id="IPR001841">
    <property type="entry name" value="Znf_RING"/>
</dbReference>
<dbReference type="PROSITE" id="PS50089">
    <property type="entry name" value="ZF_RING_2"/>
    <property type="match status" value="1"/>
</dbReference>
<sequence length="226" mass="26160">MDQPTTPTQPNPPPQVNTSDGDPPPPSARRDRATQFIATLVFPTERCSICFESMALINVDRDHHAVRVPCGHWFGRSCIEAWVMSPKCPNTCPMCRAEMFEKDDEGESEEEEESEESDEEEEEEEEEYDEEEEFDEDDEYDEHHEMEIPDDLMREAEITTPEQRANAAPRQGHDPHDPGFDDQNERVHFGASTLAELEEALFRLTGLNGLGFDYYMMYRMHRGNRR</sequence>
<evidence type="ECO:0000256" key="3">
    <source>
        <dbReference type="ARBA" id="ARBA00022833"/>
    </source>
</evidence>
<evidence type="ECO:0000313" key="8">
    <source>
        <dbReference type="Proteomes" id="UP000799440"/>
    </source>
</evidence>
<dbReference type="GO" id="GO:0061630">
    <property type="term" value="F:ubiquitin protein ligase activity"/>
    <property type="evidence" value="ECO:0007669"/>
    <property type="project" value="TreeGrafter"/>
</dbReference>
<dbReference type="Pfam" id="PF13639">
    <property type="entry name" value="zf-RING_2"/>
    <property type="match status" value="1"/>
</dbReference>
<evidence type="ECO:0000256" key="4">
    <source>
        <dbReference type="PROSITE-ProRule" id="PRU00175"/>
    </source>
</evidence>
<feature type="region of interest" description="Disordered" evidence="5">
    <location>
        <begin position="162"/>
        <end position="185"/>
    </location>
</feature>
<keyword evidence="2 4" id="KW-0863">Zinc-finger</keyword>
<dbReference type="SMART" id="SM00184">
    <property type="entry name" value="RING"/>
    <property type="match status" value="1"/>
</dbReference>
<name>A0A6A6VPP8_9PLEO</name>
<keyword evidence="8" id="KW-1185">Reference proteome</keyword>
<dbReference type="Gene3D" id="3.30.40.10">
    <property type="entry name" value="Zinc/RING finger domain, C3HC4 (zinc finger)"/>
    <property type="match status" value="1"/>
</dbReference>
<feature type="domain" description="RING-type" evidence="6">
    <location>
        <begin position="47"/>
        <end position="96"/>
    </location>
</feature>
<feature type="compositionally biased region" description="Acidic residues" evidence="5">
    <location>
        <begin position="101"/>
        <end position="140"/>
    </location>
</feature>
<dbReference type="PANTHER" id="PTHR45969:SF69">
    <property type="entry name" value="FINGER DOMAIN PROTEIN, PUTATIVE (AFU_ORTHOLOGUE AFUA_3G12190)-RELATED"/>
    <property type="match status" value="1"/>
</dbReference>
<feature type="region of interest" description="Disordered" evidence="5">
    <location>
        <begin position="1"/>
        <end position="30"/>
    </location>
</feature>
<dbReference type="Proteomes" id="UP000799440">
    <property type="component" value="Unassembled WGS sequence"/>
</dbReference>